<dbReference type="PANTHER" id="PTHR45036">
    <property type="entry name" value="METHYLTRANSFERASE LIKE 7B"/>
    <property type="match status" value="1"/>
</dbReference>
<keyword evidence="1" id="KW-0808">Transferase</keyword>
<dbReference type="GO" id="GO:0032259">
    <property type="term" value="P:methylation"/>
    <property type="evidence" value="ECO:0007669"/>
    <property type="project" value="UniProtKB-KW"/>
</dbReference>
<protein>
    <submittedName>
        <fullName evidence="1">Methyltransferase domain</fullName>
    </submittedName>
</protein>
<accession>A0A9W7W3C4</accession>
<dbReference type="CDD" id="cd02440">
    <property type="entry name" value="AdoMet_MTases"/>
    <property type="match status" value="1"/>
</dbReference>
<dbReference type="InterPro" id="IPR052356">
    <property type="entry name" value="Thiol_S-MT"/>
</dbReference>
<dbReference type="GO" id="GO:0008168">
    <property type="term" value="F:methyltransferase activity"/>
    <property type="evidence" value="ECO:0007669"/>
    <property type="project" value="UniProtKB-KW"/>
</dbReference>
<reference evidence="1 2" key="1">
    <citation type="journal article" date="2018" name="IMA Fungus">
        <title>IMA Genome-F 10: Nine draft genome sequences of Claviceps purpurea s.lat., including C. arundinis, C. humidiphila, and C. cf. spartinae, pseudomolecules for the pitch canker pathogen Fusarium circinatum, draft genome of Davidsoniella eucalypti, Grosmannia galeiformis, Quambalaria eucalypti, and Teratosphaeria destructans.</title>
        <authorList>
            <person name="Wingfield B.D."/>
            <person name="Liu M."/>
            <person name="Nguyen H.D."/>
            <person name="Lane F.A."/>
            <person name="Morgan S.W."/>
            <person name="De Vos L."/>
            <person name="Wilken P.M."/>
            <person name="Duong T.A."/>
            <person name="Aylward J."/>
            <person name="Coetzee M.P."/>
            <person name="Dadej K."/>
            <person name="De Beer Z.W."/>
            <person name="Findlay W."/>
            <person name="Havenga M."/>
            <person name="Kolarik M."/>
            <person name="Menzies J.G."/>
            <person name="Naidoo K."/>
            <person name="Pochopski O."/>
            <person name="Shoukouhi P."/>
            <person name="Santana Q.C."/>
            <person name="Seifert K.A."/>
            <person name="Soal N."/>
            <person name="Steenkamp E.T."/>
            <person name="Tatham C.T."/>
            <person name="van der Nest M.A."/>
            <person name="Wingfield M.J."/>
        </authorList>
    </citation>
    <scope>NUCLEOTIDE SEQUENCE [LARGE SCALE GENOMIC DNA]</scope>
    <source>
        <strain evidence="1">CMW44962</strain>
    </source>
</reference>
<dbReference type="InterPro" id="IPR029063">
    <property type="entry name" value="SAM-dependent_MTases_sf"/>
</dbReference>
<reference evidence="1 2" key="2">
    <citation type="journal article" date="2021" name="Curr. Genet.">
        <title>Genetic response to nitrogen starvation in the aggressive Eucalyptus foliar pathogen Teratosphaeria destructans.</title>
        <authorList>
            <person name="Havenga M."/>
            <person name="Wingfield B.D."/>
            <person name="Wingfield M.J."/>
            <person name="Dreyer L.L."/>
            <person name="Roets F."/>
            <person name="Aylward J."/>
        </authorList>
    </citation>
    <scope>NUCLEOTIDE SEQUENCE [LARGE SCALE GENOMIC DNA]</scope>
    <source>
        <strain evidence="1">CMW44962</strain>
    </source>
</reference>
<keyword evidence="1" id="KW-0489">Methyltransferase</keyword>
<dbReference type="Pfam" id="PF13489">
    <property type="entry name" value="Methyltransf_23"/>
    <property type="match status" value="1"/>
</dbReference>
<comment type="caution">
    <text evidence="1">The sequence shown here is derived from an EMBL/GenBank/DDBJ whole genome shotgun (WGS) entry which is preliminary data.</text>
</comment>
<proteinExistence type="predicted"/>
<dbReference type="AlphaFoldDB" id="A0A9W7W3C4"/>
<sequence>MSKPAPTTSEVAGPLNLLRPLLLLSYSAYYIFPTLIDSILSLNLAVLTSVSQFKQAWFARFWAWFGPRSRDNAAGSILPLLQNSARGVCLDIGPGTGQWLCLFSRANNQEITKIYGVEPNRGMHKQLRENAANAGLGDIYEIVGCGAEELEQRGGLQRESIDTIITVQCLCSIPTPELIINNLFPLLKPGGKWLVFEHIRTKYQGDFTDYWQSELPSKARQLPSLTETTEAINLVWPHFFNGCDITRPTDEWLLHAGKGGWESVDLQPCAGEGRWDTVSAQLVAHRYALRALD</sequence>
<dbReference type="PANTHER" id="PTHR45036:SF1">
    <property type="entry name" value="METHYLTRANSFERASE LIKE 7A"/>
    <property type="match status" value="1"/>
</dbReference>
<keyword evidence="2" id="KW-1185">Reference proteome</keyword>
<dbReference type="OrthoDB" id="540004at2759"/>
<name>A0A9W7W3C4_9PEZI</name>
<dbReference type="EMBL" id="RIBY02001445">
    <property type="protein sequence ID" value="KAH9828876.1"/>
    <property type="molecule type" value="Genomic_DNA"/>
</dbReference>
<organism evidence="1 2">
    <name type="scientific">Teratosphaeria destructans</name>
    <dbReference type="NCBI Taxonomy" id="418781"/>
    <lineage>
        <taxon>Eukaryota</taxon>
        <taxon>Fungi</taxon>
        <taxon>Dikarya</taxon>
        <taxon>Ascomycota</taxon>
        <taxon>Pezizomycotina</taxon>
        <taxon>Dothideomycetes</taxon>
        <taxon>Dothideomycetidae</taxon>
        <taxon>Mycosphaerellales</taxon>
        <taxon>Teratosphaeriaceae</taxon>
        <taxon>Teratosphaeria</taxon>
    </lineage>
</organism>
<dbReference type="Gene3D" id="3.40.50.150">
    <property type="entry name" value="Vaccinia Virus protein VP39"/>
    <property type="match status" value="1"/>
</dbReference>
<dbReference type="SUPFAM" id="SSF53335">
    <property type="entry name" value="S-adenosyl-L-methionine-dependent methyltransferases"/>
    <property type="match status" value="1"/>
</dbReference>
<evidence type="ECO:0000313" key="2">
    <source>
        <dbReference type="Proteomes" id="UP001138500"/>
    </source>
</evidence>
<evidence type="ECO:0000313" key="1">
    <source>
        <dbReference type="EMBL" id="KAH9828876.1"/>
    </source>
</evidence>
<gene>
    <name evidence="1" type="ORF">Tdes44962_MAKER02304</name>
</gene>
<dbReference type="Proteomes" id="UP001138500">
    <property type="component" value="Unassembled WGS sequence"/>
</dbReference>